<dbReference type="InterPro" id="IPR000515">
    <property type="entry name" value="MetI-like"/>
</dbReference>
<feature type="transmembrane region" description="Helical" evidence="7">
    <location>
        <begin position="26"/>
        <end position="47"/>
    </location>
</feature>
<evidence type="ECO:0000256" key="5">
    <source>
        <dbReference type="ARBA" id="ARBA00022989"/>
    </source>
</evidence>
<dbReference type="SUPFAM" id="SSF161098">
    <property type="entry name" value="MetI-like"/>
    <property type="match status" value="1"/>
</dbReference>
<evidence type="ECO:0000256" key="6">
    <source>
        <dbReference type="ARBA" id="ARBA00023136"/>
    </source>
</evidence>
<evidence type="ECO:0000256" key="2">
    <source>
        <dbReference type="ARBA" id="ARBA00022448"/>
    </source>
</evidence>
<feature type="transmembrane region" description="Helical" evidence="7">
    <location>
        <begin position="127"/>
        <end position="146"/>
    </location>
</feature>
<dbReference type="InterPro" id="IPR035906">
    <property type="entry name" value="MetI-like_sf"/>
</dbReference>
<proteinExistence type="inferred from homology"/>
<dbReference type="Proteomes" id="UP000567922">
    <property type="component" value="Unassembled WGS sequence"/>
</dbReference>
<keyword evidence="3" id="KW-1003">Cell membrane</keyword>
<reference evidence="10 11" key="1">
    <citation type="submission" date="2020-08" db="EMBL/GenBank/DDBJ databases">
        <title>Sequencing the genomes of 1000 actinobacteria strains.</title>
        <authorList>
            <person name="Klenk H.-P."/>
        </authorList>
    </citation>
    <scope>NUCLEOTIDE SEQUENCE [LARGE SCALE GENOMIC DNA]</scope>
    <source>
        <strain evidence="10 11">DSM 45258</strain>
    </source>
</reference>
<evidence type="ECO:0000256" key="7">
    <source>
        <dbReference type="RuleBase" id="RU363032"/>
    </source>
</evidence>
<feature type="transmembrane region" description="Helical" evidence="7">
    <location>
        <begin position="88"/>
        <end position="115"/>
    </location>
</feature>
<keyword evidence="2 7" id="KW-0813">Transport</keyword>
<comment type="caution">
    <text evidence="10">The sequence shown here is derived from an EMBL/GenBank/DDBJ whole genome shotgun (WGS) entry which is preliminary data.</text>
</comment>
<organism evidence="10 11">
    <name type="scientific">Hoyosella altamirensis</name>
    <dbReference type="NCBI Taxonomy" id="616997"/>
    <lineage>
        <taxon>Bacteria</taxon>
        <taxon>Bacillati</taxon>
        <taxon>Actinomycetota</taxon>
        <taxon>Actinomycetes</taxon>
        <taxon>Mycobacteriales</taxon>
        <taxon>Hoyosellaceae</taxon>
        <taxon>Hoyosella</taxon>
    </lineage>
</organism>
<feature type="region of interest" description="Disordered" evidence="8">
    <location>
        <begin position="1"/>
        <end position="22"/>
    </location>
</feature>
<evidence type="ECO:0000259" key="9">
    <source>
        <dbReference type="PROSITE" id="PS50928"/>
    </source>
</evidence>
<feature type="domain" description="ABC transmembrane type-1" evidence="9">
    <location>
        <begin position="89"/>
        <end position="280"/>
    </location>
</feature>
<gene>
    <name evidence="10" type="ORF">FHU29_003960</name>
</gene>
<dbReference type="GO" id="GO:0055085">
    <property type="term" value="P:transmembrane transport"/>
    <property type="evidence" value="ECO:0007669"/>
    <property type="project" value="InterPro"/>
</dbReference>
<keyword evidence="6 7" id="KW-0472">Membrane</keyword>
<dbReference type="AlphaFoldDB" id="A0A839RR76"/>
<evidence type="ECO:0000256" key="3">
    <source>
        <dbReference type="ARBA" id="ARBA00022475"/>
    </source>
</evidence>
<evidence type="ECO:0000256" key="4">
    <source>
        <dbReference type="ARBA" id="ARBA00022692"/>
    </source>
</evidence>
<dbReference type="CDD" id="cd06261">
    <property type="entry name" value="TM_PBP2"/>
    <property type="match status" value="1"/>
</dbReference>
<dbReference type="RefSeq" id="WP_064438485.1">
    <property type="nucleotide sequence ID" value="NZ_BDDI01000001.1"/>
</dbReference>
<protein>
    <submittedName>
        <fullName evidence="10">Raffinose/stachyose/melibiose transport system permease protein</fullName>
    </submittedName>
</protein>
<dbReference type="Pfam" id="PF00528">
    <property type="entry name" value="BPD_transp_1"/>
    <property type="match status" value="1"/>
</dbReference>
<keyword evidence="4 7" id="KW-0812">Transmembrane</keyword>
<dbReference type="GO" id="GO:0005886">
    <property type="term" value="C:plasma membrane"/>
    <property type="evidence" value="ECO:0007669"/>
    <property type="project" value="UniProtKB-SubCell"/>
</dbReference>
<name>A0A839RR76_9ACTN</name>
<dbReference type="PROSITE" id="PS50928">
    <property type="entry name" value="ABC_TM1"/>
    <property type="match status" value="1"/>
</dbReference>
<sequence>MSTTLATHAPAEPQPRRKRRRTANRVSWPITLLMLAASLTILIPLYFTIAMALKTPRQAITGSGFELPSPIALDNFSRAWETVDFGRALMVTSLVTVTTVLGAIIVSSMVAYAIIRNWEHRLFRYSFIYLLAGLFIPFTVVILPLIKQTSVLGLDNPAGVALIHIVGGIAFNTLLFCAFLRSIPTELEESARIDGASTWQVFWQVVFPLLGPMSATVGIFAFLNSWNDFILPQMLIANPSLQTLPVVQHIFQGEFNIEYNLAFASYLMALGPTLIAFIIAQRWVLSGVMRGAIK</sequence>
<accession>A0A839RR76</accession>
<evidence type="ECO:0000313" key="10">
    <source>
        <dbReference type="EMBL" id="MBB3039472.1"/>
    </source>
</evidence>
<evidence type="ECO:0000313" key="11">
    <source>
        <dbReference type="Proteomes" id="UP000567922"/>
    </source>
</evidence>
<feature type="transmembrane region" description="Helical" evidence="7">
    <location>
        <begin position="263"/>
        <end position="285"/>
    </location>
</feature>
<comment type="subcellular location">
    <subcellularLocation>
        <location evidence="1 7">Cell membrane</location>
        <topology evidence="1 7">Multi-pass membrane protein</topology>
    </subcellularLocation>
</comment>
<dbReference type="PANTHER" id="PTHR43744">
    <property type="entry name" value="ABC TRANSPORTER PERMEASE PROTEIN MG189-RELATED-RELATED"/>
    <property type="match status" value="1"/>
</dbReference>
<keyword evidence="11" id="KW-1185">Reference proteome</keyword>
<feature type="transmembrane region" description="Helical" evidence="7">
    <location>
        <begin position="158"/>
        <end position="180"/>
    </location>
</feature>
<dbReference type="Gene3D" id="1.10.3720.10">
    <property type="entry name" value="MetI-like"/>
    <property type="match status" value="1"/>
</dbReference>
<comment type="similarity">
    <text evidence="7">Belongs to the binding-protein-dependent transport system permease family.</text>
</comment>
<evidence type="ECO:0000256" key="1">
    <source>
        <dbReference type="ARBA" id="ARBA00004651"/>
    </source>
</evidence>
<evidence type="ECO:0000256" key="8">
    <source>
        <dbReference type="SAM" id="MobiDB-lite"/>
    </source>
</evidence>
<keyword evidence="5 7" id="KW-1133">Transmembrane helix</keyword>
<dbReference type="EMBL" id="JACHWS010000004">
    <property type="protein sequence ID" value="MBB3039472.1"/>
    <property type="molecule type" value="Genomic_DNA"/>
</dbReference>
<dbReference type="PANTHER" id="PTHR43744:SF12">
    <property type="entry name" value="ABC TRANSPORTER PERMEASE PROTEIN MG189-RELATED"/>
    <property type="match status" value="1"/>
</dbReference>
<feature type="transmembrane region" description="Helical" evidence="7">
    <location>
        <begin position="201"/>
        <end position="223"/>
    </location>
</feature>